<dbReference type="OrthoDB" id="9791529at2"/>
<dbReference type="EMBL" id="QNUL01000031">
    <property type="protein sequence ID" value="REA57080.1"/>
    <property type="molecule type" value="Genomic_DNA"/>
</dbReference>
<dbReference type="PANTHER" id="PTHR31793">
    <property type="entry name" value="4-HYDROXYBENZOYL-COA THIOESTERASE FAMILY MEMBER"/>
    <property type="match status" value="1"/>
</dbReference>
<comment type="similarity">
    <text evidence="1">Belongs to the 4-hydroxybenzoyl-CoA thioesterase family.</text>
</comment>
<dbReference type="Proteomes" id="UP000256373">
    <property type="component" value="Unassembled WGS sequence"/>
</dbReference>
<dbReference type="AlphaFoldDB" id="A0A3D8Y5M5"/>
<dbReference type="SUPFAM" id="SSF54637">
    <property type="entry name" value="Thioesterase/thiol ester dehydrase-isomerase"/>
    <property type="match status" value="1"/>
</dbReference>
<gene>
    <name evidence="3" type="ORF">DSL64_25035</name>
</gene>
<keyword evidence="4" id="KW-1185">Reference proteome</keyword>
<evidence type="ECO:0008006" key="5">
    <source>
        <dbReference type="Google" id="ProtNLM"/>
    </source>
</evidence>
<evidence type="ECO:0000256" key="1">
    <source>
        <dbReference type="ARBA" id="ARBA00005953"/>
    </source>
</evidence>
<reference evidence="3 4" key="1">
    <citation type="submission" date="2018-07" db="EMBL/GenBank/DDBJ databases">
        <title>Dyadobacter roseus sp. nov., isolated from rose rhizosphere soil.</title>
        <authorList>
            <person name="Chen L."/>
        </authorList>
    </citation>
    <scope>NUCLEOTIDE SEQUENCE [LARGE SCALE GENOMIC DNA]</scope>
    <source>
        <strain evidence="3 4">RS19</strain>
    </source>
</reference>
<organism evidence="3 4">
    <name type="scientific">Dyadobacter luteus</name>
    <dbReference type="NCBI Taxonomy" id="2259619"/>
    <lineage>
        <taxon>Bacteria</taxon>
        <taxon>Pseudomonadati</taxon>
        <taxon>Bacteroidota</taxon>
        <taxon>Cytophagia</taxon>
        <taxon>Cytophagales</taxon>
        <taxon>Spirosomataceae</taxon>
        <taxon>Dyadobacter</taxon>
    </lineage>
</organism>
<evidence type="ECO:0000313" key="3">
    <source>
        <dbReference type="EMBL" id="REA57080.1"/>
    </source>
</evidence>
<dbReference type="PANTHER" id="PTHR31793:SF27">
    <property type="entry name" value="NOVEL THIOESTERASE SUPERFAMILY DOMAIN AND SAPOSIN A-TYPE DOMAIN CONTAINING PROTEIN (0610012H03RIK)"/>
    <property type="match status" value="1"/>
</dbReference>
<sequence>MSDIEEEKSKFTFKTKLELRWSDMDQLGHVNNAMYLTYFEQARIEYLHEVCKWNWTETGAILANAYVDYHRPVVYPAPTYVYVSVSKMGNKSLEISYMIVSVVDEKEKIMTSGYTTLVVFDYSKQQSIAIPDKIRAEIEAYENRTY</sequence>
<evidence type="ECO:0000256" key="2">
    <source>
        <dbReference type="ARBA" id="ARBA00022801"/>
    </source>
</evidence>
<dbReference type="Pfam" id="PF13279">
    <property type="entry name" value="4HBT_2"/>
    <property type="match status" value="1"/>
</dbReference>
<dbReference type="GO" id="GO:0047617">
    <property type="term" value="F:fatty acyl-CoA hydrolase activity"/>
    <property type="evidence" value="ECO:0007669"/>
    <property type="project" value="TreeGrafter"/>
</dbReference>
<dbReference type="Gene3D" id="3.10.129.10">
    <property type="entry name" value="Hotdog Thioesterase"/>
    <property type="match status" value="1"/>
</dbReference>
<keyword evidence="2" id="KW-0378">Hydrolase</keyword>
<dbReference type="CDD" id="cd00586">
    <property type="entry name" value="4HBT"/>
    <property type="match status" value="1"/>
</dbReference>
<proteinExistence type="inferred from homology"/>
<accession>A0A3D8Y5M5</accession>
<comment type="caution">
    <text evidence="3">The sequence shown here is derived from an EMBL/GenBank/DDBJ whole genome shotgun (WGS) entry which is preliminary data.</text>
</comment>
<dbReference type="InterPro" id="IPR050563">
    <property type="entry name" value="4-hydroxybenzoyl-CoA_TE"/>
</dbReference>
<dbReference type="RefSeq" id="WP_115833694.1">
    <property type="nucleotide sequence ID" value="NZ_QNUL01000031.1"/>
</dbReference>
<dbReference type="InterPro" id="IPR029069">
    <property type="entry name" value="HotDog_dom_sf"/>
</dbReference>
<evidence type="ECO:0000313" key="4">
    <source>
        <dbReference type="Proteomes" id="UP000256373"/>
    </source>
</evidence>
<protein>
    <recommendedName>
        <fullName evidence="5">Acyl-CoA thioesterase</fullName>
    </recommendedName>
</protein>
<name>A0A3D8Y5M5_9BACT</name>